<feature type="domain" description="WYL" evidence="3">
    <location>
        <begin position="195"/>
        <end position="232"/>
    </location>
</feature>
<dbReference type="PANTHER" id="PTHR34580:SF3">
    <property type="entry name" value="PROTEIN PAFB"/>
    <property type="match status" value="1"/>
</dbReference>
<sequence length="361" mass="38912">MVARTWSGTELAERLNVSSRTVRNDIGTLRDLGYPIEGTRGGEGGYRLGAGGSAVPPLLFNPDEAVAVAVGLHSGLSCIIGGMEETSALALAKLEQILPSHVRHRVKNLAHFTVPMAGNHPMPIVDPNLLTQIIEYCHGHQRFRFTYLAEADAPPDRAASLRDGAATPPGHAALTPDREASIPDGAASSLGDPGDREFEVEPYRLVNHQHRWYLLTFDPAQETWAIFRVERIVPKLPGGRRFTPRDLPAEDIGAYVEHNVSSSRWRHTATVTVPAPAAEVMSMLMPAEGTVAARDEQSSTVVIGAESVRTMALTLARLDVEFTVEDSPELIAELRSLSARLLQATTPSDPDPTSSGSAISL</sequence>
<comment type="caution">
    <text evidence="4">The sequence shown here is derived from an EMBL/GenBank/DDBJ whole genome shotgun (WGS) entry which is preliminary data.</text>
</comment>
<dbReference type="Pfam" id="PF08279">
    <property type="entry name" value="HTH_11"/>
    <property type="match status" value="1"/>
</dbReference>
<keyword evidence="4" id="KW-0238">DNA-binding</keyword>
<evidence type="ECO:0000313" key="5">
    <source>
        <dbReference type="Proteomes" id="UP000576792"/>
    </source>
</evidence>
<feature type="domain" description="Helix-turn-helix type 11" evidence="2">
    <location>
        <begin position="5"/>
        <end position="47"/>
    </location>
</feature>
<proteinExistence type="predicted"/>
<dbReference type="InterPro" id="IPR026881">
    <property type="entry name" value="WYL_dom"/>
</dbReference>
<keyword evidence="5" id="KW-1185">Reference proteome</keyword>
<dbReference type="InterPro" id="IPR036388">
    <property type="entry name" value="WH-like_DNA-bd_sf"/>
</dbReference>
<dbReference type="EMBL" id="JAATJN010000001">
    <property type="protein sequence ID" value="NJC56293.1"/>
    <property type="molecule type" value="Genomic_DNA"/>
</dbReference>
<reference evidence="4 5" key="1">
    <citation type="submission" date="2020-03" db="EMBL/GenBank/DDBJ databases">
        <title>Sequencing the genomes of 1000 actinobacteria strains.</title>
        <authorList>
            <person name="Klenk H.-P."/>
        </authorList>
    </citation>
    <scope>NUCLEOTIDE SEQUENCE [LARGE SCALE GENOMIC DNA]</scope>
    <source>
        <strain evidence="4 5">DSM 18964</strain>
    </source>
</reference>
<evidence type="ECO:0000259" key="3">
    <source>
        <dbReference type="Pfam" id="PF13280"/>
    </source>
</evidence>
<dbReference type="GO" id="GO:0003677">
    <property type="term" value="F:DNA binding"/>
    <property type="evidence" value="ECO:0007669"/>
    <property type="project" value="UniProtKB-KW"/>
</dbReference>
<protein>
    <submittedName>
        <fullName evidence="4">Putative DNA-binding transcriptional regulator YafY</fullName>
    </submittedName>
</protein>
<dbReference type="SUPFAM" id="SSF46785">
    <property type="entry name" value="Winged helix' DNA-binding domain"/>
    <property type="match status" value="1"/>
</dbReference>
<evidence type="ECO:0000256" key="1">
    <source>
        <dbReference type="SAM" id="MobiDB-lite"/>
    </source>
</evidence>
<name>A0A846S042_9MICO</name>
<gene>
    <name evidence="4" type="ORF">BKA07_001328</name>
</gene>
<organism evidence="4 5">
    <name type="scientific">Brevibacterium marinum</name>
    <dbReference type="NCBI Taxonomy" id="418643"/>
    <lineage>
        <taxon>Bacteria</taxon>
        <taxon>Bacillati</taxon>
        <taxon>Actinomycetota</taxon>
        <taxon>Actinomycetes</taxon>
        <taxon>Micrococcales</taxon>
        <taxon>Brevibacteriaceae</taxon>
        <taxon>Brevibacterium</taxon>
    </lineage>
</organism>
<dbReference type="Proteomes" id="UP000576792">
    <property type="component" value="Unassembled WGS sequence"/>
</dbReference>
<feature type="region of interest" description="Disordered" evidence="1">
    <location>
        <begin position="156"/>
        <end position="194"/>
    </location>
</feature>
<dbReference type="AlphaFoldDB" id="A0A846S042"/>
<dbReference type="Pfam" id="PF13280">
    <property type="entry name" value="WYL"/>
    <property type="match status" value="1"/>
</dbReference>
<dbReference type="InterPro" id="IPR013196">
    <property type="entry name" value="HTH_11"/>
</dbReference>
<dbReference type="Gene3D" id="1.10.10.10">
    <property type="entry name" value="Winged helix-like DNA-binding domain superfamily/Winged helix DNA-binding domain"/>
    <property type="match status" value="1"/>
</dbReference>
<dbReference type="InterPro" id="IPR051534">
    <property type="entry name" value="CBASS_pafABC_assoc_protein"/>
</dbReference>
<dbReference type="PANTHER" id="PTHR34580">
    <property type="match status" value="1"/>
</dbReference>
<evidence type="ECO:0000313" key="4">
    <source>
        <dbReference type="EMBL" id="NJC56293.1"/>
    </source>
</evidence>
<dbReference type="InterPro" id="IPR036390">
    <property type="entry name" value="WH_DNA-bd_sf"/>
</dbReference>
<accession>A0A846S042</accession>
<evidence type="ECO:0000259" key="2">
    <source>
        <dbReference type="Pfam" id="PF08279"/>
    </source>
</evidence>